<dbReference type="KEGG" id="saci:Sinac_1597"/>
<keyword evidence="2" id="KW-1185">Reference proteome</keyword>
<dbReference type="HOGENOM" id="CLU_747272_0_0_0"/>
<gene>
    <name evidence="1" type="ordered locus">Sinac_1597</name>
</gene>
<dbReference type="eggNOG" id="COG3391">
    <property type="taxonomic scope" value="Bacteria"/>
</dbReference>
<reference evidence="1 2" key="1">
    <citation type="submission" date="2012-02" db="EMBL/GenBank/DDBJ databases">
        <title>Complete sequence of chromosome of Singulisphaera acidiphila DSM 18658.</title>
        <authorList>
            <consortium name="US DOE Joint Genome Institute (JGI-PGF)"/>
            <person name="Lucas S."/>
            <person name="Copeland A."/>
            <person name="Lapidus A."/>
            <person name="Glavina del Rio T."/>
            <person name="Dalin E."/>
            <person name="Tice H."/>
            <person name="Bruce D."/>
            <person name="Goodwin L."/>
            <person name="Pitluck S."/>
            <person name="Peters L."/>
            <person name="Ovchinnikova G."/>
            <person name="Chertkov O."/>
            <person name="Kyrpides N."/>
            <person name="Mavromatis K."/>
            <person name="Ivanova N."/>
            <person name="Brettin T."/>
            <person name="Detter J.C."/>
            <person name="Han C."/>
            <person name="Larimer F."/>
            <person name="Land M."/>
            <person name="Hauser L."/>
            <person name="Markowitz V."/>
            <person name="Cheng J.-F."/>
            <person name="Hugenholtz P."/>
            <person name="Woyke T."/>
            <person name="Wu D."/>
            <person name="Tindall B."/>
            <person name="Pomrenke H."/>
            <person name="Brambilla E."/>
            <person name="Klenk H.-P."/>
            <person name="Eisen J.A."/>
        </authorList>
    </citation>
    <scope>NUCLEOTIDE SEQUENCE [LARGE SCALE GENOMIC DNA]</scope>
    <source>
        <strain evidence="2">ATCC BAA-1392 / DSM 18658 / VKM B-2454 / MOB10</strain>
    </source>
</reference>
<sequence>MPLPLGPRKPPHSRSFRPSLEGLESREVLSAMMAPHAEISALRASHHHAVATINQLANAPSRTVSTVPANGDLNPYGVAFVPKGFARGGVLRHGDVLVSNFNNSDNLQGTGTTIMRVTPGNQASVFYQAPAGSGLTTALGVLRRGFVLVGNLPSTDGTSATAMAGSLKVLDKNGNLVANLTDPSLLNGPWDLTVFDQGNRAQVFVSNVLSGTVTRLNLRLPAKGGFQVVSSTQIASGYTHRGDPAAFELGPTGLVYDHATDTLFVASTADNVIFAVPNAGRTQHDGGTGTVVYQDDAHLHGPLGMTQAADGNLIVANGDAVNPDPNNPSTLVEFTRRGQFVGQFSISTSPGGAFGVATAPDGAEFAAVNDNTNSVTIWKTRRRSG</sequence>
<name>L0DBF3_SINAD</name>
<dbReference type="Proteomes" id="UP000010798">
    <property type="component" value="Chromosome"/>
</dbReference>
<dbReference type="RefSeq" id="WP_015245146.1">
    <property type="nucleotide sequence ID" value="NC_019892.1"/>
</dbReference>
<protein>
    <recommendedName>
        <fullName evidence="3">NHL repeat protein</fullName>
    </recommendedName>
</protein>
<dbReference type="EMBL" id="CP003364">
    <property type="protein sequence ID" value="AGA25976.1"/>
    <property type="molecule type" value="Genomic_DNA"/>
</dbReference>
<dbReference type="SUPFAM" id="SSF75011">
    <property type="entry name" value="3-carboxy-cis,cis-mucoante lactonizing enzyme"/>
    <property type="match status" value="1"/>
</dbReference>
<dbReference type="InterPro" id="IPR011042">
    <property type="entry name" value="6-blade_b-propeller_TolB-like"/>
</dbReference>
<dbReference type="Gene3D" id="2.120.10.30">
    <property type="entry name" value="TolB, C-terminal domain"/>
    <property type="match status" value="1"/>
</dbReference>
<accession>L0DBF3</accession>
<organism evidence="1 2">
    <name type="scientific">Singulisphaera acidiphila (strain ATCC BAA-1392 / DSM 18658 / VKM B-2454 / MOB10)</name>
    <dbReference type="NCBI Taxonomy" id="886293"/>
    <lineage>
        <taxon>Bacteria</taxon>
        <taxon>Pseudomonadati</taxon>
        <taxon>Planctomycetota</taxon>
        <taxon>Planctomycetia</taxon>
        <taxon>Isosphaerales</taxon>
        <taxon>Isosphaeraceae</taxon>
        <taxon>Singulisphaera</taxon>
    </lineage>
</organism>
<dbReference type="AlphaFoldDB" id="L0DBF3"/>
<evidence type="ECO:0000313" key="1">
    <source>
        <dbReference type="EMBL" id="AGA25976.1"/>
    </source>
</evidence>
<proteinExistence type="predicted"/>
<evidence type="ECO:0000313" key="2">
    <source>
        <dbReference type="Proteomes" id="UP000010798"/>
    </source>
</evidence>
<dbReference type="STRING" id="886293.Sinac_1597"/>
<evidence type="ECO:0008006" key="3">
    <source>
        <dbReference type="Google" id="ProtNLM"/>
    </source>
</evidence>
<dbReference type="OrthoDB" id="9787225at2"/>